<sequence length="84" mass="9791">MNRAAKFGVPLVFFCVAGLYGLQQFVGQKYERMDKQVRSMSERRFELQEEHKKLMERFGSDDFELKPLPPAPDDDGDDDDDEDD</sequence>
<evidence type="ECO:0000256" key="8">
    <source>
        <dbReference type="SAM" id="Coils"/>
    </source>
</evidence>
<keyword evidence="7" id="KW-0472">Membrane</keyword>
<dbReference type="OMA" id="YEARDHM"/>
<dbReference type="Proteomes" id="UP000322899">
    <property type="component" value="Unassembled WGS sequence"/>
</dbReference>
<gene>
    <name evidence="13" type="ORF">FNF27_03016</name>
    <name evidence="12" type="ORF">FNF28_01639</name>
    <name evidence="10" type="ORF">FNF29_02053</name>
    <name evidence="11" type="ORF">FNF31_02134</name>
</gene>
<comment type="caution">
    <text evidence="10">The sequence shown here is derived from an EMBL/GenBank/DDBJ whole genome shotgun (WGS) entry which is preliminary data.</text>
</comment>
<evidence type="ECO:0000256" key="2">
    <source>
        <dbReference type="ARBA" id="ARBA00008370"/>
    </source>
</evidence>
<feature type="coiled-coil region" evidence="8">
    <location>
        <begin position="30"/>
        <end position="57"/>
    </location>
</feature>
<protein>
    <recommendedName>
        <fullName evidence="18">Cytochrome c oxidase assembly protein COX16 homolog, mitochondrial</fullName>
    </recommendedName>
</protein>
<dbReference type="Proteomes" id="UP000324907">
    <property type="component" value="Unassembled WGS sequence"/>
</dbReference>
<evidence type="ECO:0000313" key="16">
    <source>
        <dbReference type="Proteomes" id="UP000324907"/>
    </source>
</evidence>
<evidence type="ECO:0000256" key="1">
    <source>
        <dbReference type="ARBA" id="ARBA00004434"/>
    </source>
</evidence>
<dbReference type="Proteomes" id="UP000325113">
    <property type="component" value="Unassembled WGS sequence"/>
</dbReference>
<evidence type="ECO:0000256" key="7">
    <source>
        <dbReference type="ARBA" id="ARBA00023136"/>
    </source>
</evidence>
<reference evidence="14 15" key="1">
    <citation type="submission" date="2019-07" db="EMBL/GenBank/DDBJ databases">
        <title>Genomes of Cafeteria roenbergensis.</title>
        <authorList>
            <person name="Fischer M.G."/>
            <person name="Hackl T."/>
            <person name="Roman M."/>
        </authorList>
    </citation>
    <scope>NUCLEOTIDE SEQUENCE [LARGE SCALE GENOMIC DNA]</scope>
    <source>
        <strain evidence="10 15">BVI</strain>
        <strain evidence="11 17">Cflag</strain>
        <strain evidence="13 14">E4-10P</strain>
        <strain evidence="12 16">RCC970-E3</strain>
    </source>
</reference>
<keyword evidence="6" id="KW-0496">Mitochondrion</keyword>
<evidence type="ECO:0000256" key="6">
    <source>
        <dbReference type="ARBA" id="ARBA00023128"/>
    </source>
</evidence>
<keyword evidence="15" id="KW-1185">Reference proteome</keyword>
<dbReference type="EMBL" id="VLTL01000015">
    <property type="protein sequence ID" value="KAA0170217.1"/>
    <property type="molecule type" value="Genomic_DNA"/>
</dbReference>
<evidence type="ECO:0000313" key="17">
    <source>
        <dbReference type="Proteomes" id="UP000325113"/>
    </source>
</evidence>
<evidence type="ECO:0000313" key="12">
    <source>
        <dbReference type="EMBL" id="KAA0170217.1"/>
    </source>
</evidence>
<comment type="subcellular location">
    <subcellularLocation>
        <location evidence="1">Mitochondrion inner membrane</location>
        <topology evidence="1">Single-pass membrane protein</topology>
    </subcellularLocation>
</comment>
<keyword evidence="3" id="KW-0812">Transmembrane</keyword>
<dbReference type="InterPro" id="IPR020164">
    <property type="entry name" value="Cyt_c_Oxase_assmbl_COX16"/>
</dbReference>
<evidence type="ECO:0000313" key="15">
    <source>
        <dbReference type="Proteomes" id="UP000323011"/>
    </source>
</evidence>
<feature type="region of interest" description="Disordered" evidence="9">
    <location>
        <begin position="57"/>
        <end position="84"/>
    </location>
</feature>
<evidence type="ECO:0000313" key="14">
    <source>
        <dbReference type="Proteomes" id="UP000322899"/>
    </source>
</evidence>
<keyword evidence="4" id="KW-0999">Mitochondrion inner membrane</keyword>
<organism evidence="10 15">
    <name type="scientific">Cafeteria roenbergensis</name>
    <name type="common">Marine flagellate</name>
    <dbReference type="NCBI Taxonomy" id="33653"/>
    <lineage>
        <taxon>Eukaryota</taxon>
        <taxon>Sar</taxon>
        <taxon>Stramenopiles</taxon>
        <taxon>Bigyra</taxon>
        <taxon>Opalozoa</taxon>
        <taxon>Bicosoecida</taxon>
        <taxon>Cafeteriaceae</taxon>
        <taxon>Cafeteria</taxon>
    </lineage>
</organism>
<evidence type="ECO:0008006" key="18">
    <source>
        <dbReference type="Google" id="ProtNLM"/>
    </source>
</evidence>
<dbReference type="Proteomes" id="UP000323011">
    <property type="component" value="Unassembled WGS sequence"/>
</dbReference>
<evidence type="ECO:0000256" key="4">
    <source>
        <dbReference type="ARBA" id="ARBA00022792"/>
    </source>
</evidence>
<name>A0A5A8CP47_CAFRO</name>
<evidence type="ECO:0000313" key="10">
    <source>
        <dbReference type="EMBL" id="KAA0154912.1"/>
    </source>
</evidence>
<keyword evidence="5" id="KW-1133">Transmembrane helix</keyword>
<evidence type="ECO:0000256" key="5">
    <source>
        <dbReference type="ARBA" id="ARBA00022989"/>
    </source>
</evidence>
<dbReference type="EMBL" id="VLTM01000014">
    <property type="protein sequence ID" value="KAA0165118.1"/>
    <property type="molecule type" value="Genomic_DNA"/>
</dbReference>
<dbReference type="EMBL" id="VLTN01000009">
    <property type="protein sequence ID" value="KAA0154912.1"/>
    <property type="molecule type" value="Genomic_DNA"/>
</dbReference>
<dbReference type="EMBL" id="VLTO01000013">
    <property type="protein sequence ID" value="KAA0175603.1"/>
    <property type="molecule type" value="Genomic_DNA"/>
</dbReference>
<evidence type="ECO:0000313" key="13">
    <source>
        <dbReference type="EMBL" id="KAA0175603.1"/>
    </source>
</evidence>
<dbReference type="Pfam" id="PF14138">
    <property type="entry name" value="COX16"/>
    <property type="match status" value="1"/>
</dbReference>
<comment type="similarity">
    <text evidence="2">Belongs to the COX16 family.</text>
</comment>
<accession>A0A5A8CP47</accession>
<evidence type="ECO:0000313" key="11">
    <source>
        <dbReference type="EMBL" id="KAA0165118.1"/>
    </source>
</evidence>
<evidence type="ECO:0000256" key="3">
    <source>
        <dbReference type="ARBA" id="ARBA00022692"/>
    </source>
</evidence>
<dbReference type="AlphaFoldDB" id="A0A5A8CP47"/>
<dbReference type="GO" id="GO:0005743">
    <property type="term" value="C:mitochondrial inner membrane"/>
    <property type="evidence" value="ECO:0007669"/>
    <property type="project" value="UniProtKB-SubCell"/>
</dbReference>
<feature type="compositionally biased region" description="Acidic residues" evidence="9">
    <location>
        <begin position="72"/>
        <end position="84"/>
    </location>
</feature>
<proteinExistence type="inferred from homology"/>
<keyword evidence="8" id="KW-0175">Coiled coil</keyword>
<dbReference type="OrthoDB" id="5516033at2759"/>
<evidence type="ECO:0000256" key="9">
    <source>
        <dbReference type="SAM" id="MobiDB-lite"/>
    </source>
</evidence>